<dbReference type="EMBL" id="RZNJ01000002">
    <property type="protein sequence ID" value="RUT32676.1"/>
    <property type="molecule type" value="Genomic_DNA"/>
</dbReference>
<name>A0A433XF41_9HYPH</name>
<dbReference type="AlphaFoldDB" id="A0A433XF41"/>
<evidence type="ECO:0000313" key="3">
    <source>
        <dbReference type="Proteomes" id="UP000281547"/>
    </source>
</evidence>
<reference evidence="2 3" key="1">
    <citation type="journal article" date="2016" name="Int. J. Syst. Evol. Microbiol.">
        <title>Arsenicitalea aurantiaca gen. nov., sp. nov., a new member of the family Hyphomicrobiaceae, isolated from high-arsenic sediment.</title>
        <authorList>
            <person name="Mu Y."/>
            <person name="Zhou L."/>
            <person name="Zeng X.C."/>
            <person name="Liu L."/>
            <person name="Pan Y."/>
            <person name="Chen X."/>
            <person name="Wang J."/>
            <person name="Li S."/>
            <person name="Li W.J."/>
            <person name="Wang Y."/>
        </authorList>
    </citation>
    <scope>NUCLEOTIDE SEQUENCE [LARGE SCALE GENOMIC DNA]</scope>
    <source>
        <strain evidence="2 3">42-50</strain>
    </source>
</reference>
<gene>
    <name evidence="2" type="ORF">EMQ25_05895</name>
</gene>
<evidence type="ECO:0000313" key="2">
    <source>
        <dbReference type="EMBL" id="RUT32676.1"/>
    </source>
</evidence>
<dbReference type="InterPro" id="IPR025433">
    <property type="entry name" value="DUF4168"/>
</dbReference>
<evidence type="ECO:0000259" key="1">
    <source>
        <dbReference type="Pfam" id="PF13767"/>
    </source>
</evidence>
<keyword evidence="3" id="KW-1185">Reference proteome</keyword>
<accession>A0A433XF41</accession>
<dbReference type="Pfam" id="PF13767">
    <property type="entry name" value="DUF4168"/>
    <property type="match status" value="1"/>
</dbReference>
<protein>
    <submittedName>
        <fullName evidence="2">DUF4168 domain-containing protein</fullName>
    </submittedName>
</protein>
<comment type="caution">
    <text evidence="2">The sequence shown here is derived from an EMBL/GenBank/DDBJ whole genome shotgun (WGS) entry which is preliminary data.</text>
</comment>
<feature type="domain" description="DUF4168" evidence="1">
    <location>
        <begin position="138"/>
        <end position="215"/>
    </location>
</feature>
<organism evidence="2 3">
    <name type="scientific">Arsenicitalea aurantiaca</name>
    <dbReference type="NCBI Taxonomy" id="1783274"/>
    <lineage>
        <taxon>Bacteria</taxon>
        <taxon>Pseudomonadati</taxon>
        <taxon>Pseudomonadota</taxon>
        <taxon>Alphaproteobacteria</taxon>
        <taxon>Hyphomicrobiales</taxon>
        <taxon>Devosiaceae</taxon>
        <taxon>Arsenicitalea</taxon>
    </lineage>
</organism>
<sequence length="229" mass="24531">MSGSSWRSHCSSCPRRALMPLMFQVAMRMRPPACRTNCIAAAGGLSSRHIAFTQWPSHGCKAPQLQSHEERTFAPLTGATLHAPVAIQRISKGRFLFNANLTRAALVAVGLAFVPAAAGTALAQGMVEQQAEPAPSYSDELIAAFATAFIEVNLIGEEVAPQMEQAETAEAQEDIMQQANSRMAEAVEATPGIDLQQYNEILTVAQADESLVLRINAEIESRAIGTPAQ</sequence>
<proteinExistence type="predicted"/>
<dbReference type="Proteomes" id="UP000281547">
    <property type="component" value="Unassembled WGS sequence"/>
</dbReference>